<dbReference type="RefSeq" id="WP_096371986.1">
    <property type="nucleotide sequence ID" value="NZ_AP017624.1"/>
</dbReference>
<dbReference type="PANTHER" id="PTHR37042:SF4">
    <property type="entry name" value="OUTER MEMBRANE PROTEIN RV1973"/>
    <property type="match status" value="1"/>
</dbReference>
<reference evidence="4 5" key="1">
    <citation type="submission" date="2016-08" db="EMBL/GenBank/DDBJ databases">
        <title>Complete genome sequence of Mycobacterium shinshuense, a subspecies of M. ulcerans.</title>
        <authorList>
            <person name="Yoshida M."/>
            <person name="Ogura Y."/>
            <person name="Hayashi T."/>
            <person name="Hoshino Y."/>
        </authorList>
    </citation>
    <scope>NUCLEOTIDE SEQUENCE [LARGE SCALE GENOMIC DNA]</scope>
    <source>
        <strain evidence="5">ATCC 33728</strain>
    </source>
</reference>
<protein>
    <submittedName>
        <fullName evidence="4">Transmembrane protein</fullName>
    </submittedName>
</protein>
<feature type="transmembrane region" description="Helical" evidence="3">
    <location>
        <begin position="77"/>
        <end position="96"/>
    </location>
</feature>
<name>A0A1B4Y8W0_MYCUL</name>
<dbReference type="Proteomes" id="UP000218067">
    <property type="component" value="Chromosome"/>
</dbReference>
<evidence type="ECO:0000313" key="4">
    <source>
        <dbReference type="EMBL" id="BAV43503.1"/>
    </source>
</evidence>
<dbReference type="EMBL" id="AP017624">
    <property type="protein sequence ID" value="BAV43503.1"/>
    <property type="molecule type" value="Genomic_DNA"/>
</dbReference>
<dbReference type="AlphaFoldDB" id="A0A1B4Y8W0"/>
<evidence type="ECO:0000256" key="3">
    <source>
        <dbReference type="SAM" id="Phobius"/>
    </source>
</evidence>
<evidence type="ECO:0000313" key="5">
    <source>
        <dbReference type="Proteomes" id="UP000218067"/>
    </source>
</evidence>
<dbReference type="GeneID" id="93439169"/>
<organism evidence="4 5">
    <name type="scientific">Mycobacterium ulcerans subsp. shinshuense</name>
    <dbReference type="NCBI Taxonomy" id="1124626"/>
    <lineage>
        <taxon>Bacteria</taxon>
        <taxon>Bacillati</taxon>
        <taxon>Actinomycetota</taxon>
        <taxon>Actinomycetes</taxon>
        <taxon>Mycobacteriales</taxon>
        <taxon>Mycobacteriaceae</taxon>
        <taxon>Mycobacterium</taxon>
        <taxon>Mycobacterium ulcerans group</taxon>
    </lineage>
</organism>
<dbReference type="GO" id="GO:0016020">
    <property type="term" value="C:membrane"/>
    <property type="evidence" value="ECO:0007669"/>
    <property type="project" value="UniProtKB-SubCell"/>
</dbReference>
<comment type="subcellular location">
    <subcellularLocation>
        <location evidence="1">Membrane</location>
    </subcellularLocation>
</comment>
<keyword evidence="3 4" id="KW-0812">Transmembrane</keyword>
<sequence length="229" mass="24381">MRNAWRLAAFDILAPLVAIAALVMIGFILGWPWWWISACSVLVLLVLEGVAVNFWLFRRDAVTVGTDDEAPGLRLAVVFLCTAALVAAVLTGYTHWTSPDRDFNRDSRRVVAIATGMAEAVASFSSGAPNASADRAAAMMVPERVAEFKAQYAKSSADLVQHKITAQADTLSAGVEALGPSAASVAVILRVTQNSPGQPPSQAAPALRVSLTKRGNDWLVLDVVPINSR</sequence>
<keyword evidence="2 3" id="KW-0472">Membrane</keyword>
<proteinExistence type="predicted"/>
<dbReference type="PANTHER" id="PTHR37042">
    <property type="entry name" value="OUTER MEMBRANE PROTEIN RV1973"/>
    <property type="match status" value="1"/>
</dbReference>
<gene>
    <name evidence="4" type="ORF">SHTP_4610</name>
</gene>
<feature type="transmembrane region" description="Helical" evidence="3">
    <location>
        <begin position="34"/>
        <end position="56"/>
    </location>
</feature>
<evidence type="ECO:0000256" key="1">
    <source>
        <dbReference type="ARBA" id="ARBA00004370"/>
    </source>
</evidence>
<accession>A0A1B4Y8W0</accession>
<keyword evidence="3" id="KW-1133">Transmembrane helix</keyword>
<evidence type="ECO:0000256" key="2">
    <source>
        <dbReference type="ARBA" id="ARBA00023136"/>
    </source>
</evidence>
<feature type="transmembrane region" description="Helical" evidence="3">
    <location>
        <begin position="7"/>
        <end position="28"/>
    </location>
</feature>